<reference evidence="3" key="2">
    <citation type="submission" date="2018-07" db="EMBL/GenBank/DDBJ databases">
        <authorList>
            <person name="Quirk P.G."/>
            <person name="Krulwich T.A."/>
        </authorList>
    </citation>
    <scope>NUCLEOTIDE SEQUENCE</scope>
</reference>
<accession>A0A336L3L3</accession>
<keyword evidence="1" id="KW-0812">Transmembrane</keyword>
<evidence type="ECO:0000313" key="3">
    <source>
        <dbReference type="EMBL" id="SSX30690.1"/>
    </source>
</evidence>
<protein>
    <submittedName>
        <fullName evidence="2">CSON002765 protein</fullName>
    </submittedName>
</protein>
<organism evidence="2">
    <name type="scientific">Culicoides sonorensis</name>
    <name type="common">Biting midge</name>
    <dbReference type="NCBI Taxonomy" id="179676"/>
    <lineage>
        <taxon>Eukaryota</taxon>
        <taxon>Metazoa</taxon>
        <taxon>Ecdysozoa</taxon>
        <taxon>Arthropoda</taxon>
        <taxon>Hexapoda</taxon>
        <taxon>Insecta</taxon>
        <taxon>Pterygota</taxon>
        <taxon>Neoptera</taxon>
        <taxon>Endopterygota</taxon>
        <taxon>Diptera</taxon>
        <taxon>Nematocera</taxon>
        <taxon>Chironomoidea</taxon>
        <taxon>Ceratopogonidae</taxon>
        <taxon>Ceratopogoninae</taxon>
        <taxon>Culicoides</taxon>
        <taxon>Monoculicoides</taxon>
    </lineage>
</organism>
<reference evidence="2" key="1">
    <citation type="submission" date="2018-04" db="EMBL/GenBank/DDBJ databases">
        <authorList>
            <person name="Go L.Y."/>
            <person name="Mitchell J.A."/>
        </authorList>
    </citation>
    <scope>NUCLEOTIDE SEQUENCE</scope>
    <source>
        <tissue evidence="2">Whole organism</tissue>
    </source>
</reference>
<feature type="transmembrane region" description="Helical" evidence="1">
    <location>
        <begin position="12"/>
        <end position="36"/>
    </location>
</feature>
<proteinExistence type="predicted"/>
<feature type="transmembrane region" description="Helical" evidence="1">
    <location>
        <begin position="161"/>
        <end position="182"/>
    </location>
</feature>
<dbReference type="EMBL" id="UFQT01001466">
    <property type="protein sequence ID" value="SSX30690.1"/>
    <property type="molecule type" value="Genomic_DNA"/>
</dbReference>
<sequence length="187" mass="20111">MATPPLKRFTQCGSLTMLFVVFIVLFGVSSTALTTFGKTNPNLNNPTPPPIRARECATHADCASLENTSCVRDPVDARLRCLCGDNKPPFNGLCKSKLKGLRHLCQELINCEDGMVCAVENATKPAAFGAKVQPVSQYKVCLCDEADGWVEDLRGTHCSGALNVVSGFAPILLGLFIGTILAQKQMH</sequence>
<gene>
    <name evidence="2" type="primary">CSON002765</name>
</gene>
<dbReference type="OMA" id="MMCAIEN"/>
<keyword evidence="1" id="KW-1133">Transmembrane helix</keyword>
<name>A0A336L3L3_CULSO</name>
<dbReference type="EMBL" id="UFQS01001466">
    <property type="protein sequence ID" value="SSX11119.1"/>
    <property type="molecule type" value="Genomic_DNA"/>
</dbReference>
<keyword evidence="1" id="KW-0472">Membrane</keyword>
<evidence type="ECO:0000313" key="2">
    <source>
        <dbReference type="EMBL" id="SSX11119.1"/>
    </source>
</evidence>
<dbReference type="VEuPathDB" id="VectorBase:CSON002765"/>
<dbReference type="AlphaFoldDB" id="A0A336L3L3"/>
<evidence type="ECO:0000256" key="1">
    <source>
        <dbReference type="SAM" id="Phobius"/>
    </source>
</evidence>